<protein>
    <recommendedName>
        <fullName evidence="9">2,3-bisphosphoglycerate-independent phosphoglycerate mutase</fullName>
        <ecNumber evidence="9">5.4.2.12</ecNumber>
    </recommendedName>
</protein>
<dbReference type="Pfam" id="PF06415">
    <property type="entry name" value="iPGM_N"/>
    <property type="match status" value="1"/>
</dbReference>
<dbReference type="PANTHER" id="PTHR31637:SF0">
    <property type="entry name" value="2,3-BISPHOSPHOGLYCERATE-INDEPENDENT PHOSPHOGLYCERATE MUTASE"/>
    <property type="match status" value="1"/>
</dbReference>
<comment type="catalytic activity">
    <reaction evidence="1">
        <text>(2R)-2-phosphoglycerate = (2R)-3-phosphoglycerate</text>
        <dbReference type="Rhea" id="RHEA:15901"/>
        <dbReference type="ChEBI" id="CHEBI:58272"/>
        <dbReference type="ChEBI" id="CHEBI:58289"/>
        <dbReference type="EC" id="5.4.2.12"/>
    </reaction>
</comment>
<dbReference type="SUPFAM" id="SSF64158">
    <property type="entry name" value="2,3-Bisphosphoglycerate-independent phosphoglycerate mutase, substrate-binding domain"/>
    <property type="match status" value="1"/>
</dbReference>
<dbReference type="EMBL" id="NRRV01000056">
    <property type="protein sequence ID" value="MBK1632745.1"/>
    <property type="molecule type" value="Genomic_DNA"/>
</dbReference>
<dbReference type="Gene3D" id="3.40.1450.10">
    <property type="entry name" value="BPG-independent phosphoglycerate mutase, domain B"/>
    <property type="match status" value="1"/>
</dbReference>
<dbReference type="Gene3D" id="3.40.720.10">
    <property type="entry name" value="Alkaline Phosphatase, subunit A"/>
    <property type="match status" value="1"/>
</dbReference>
<feature type="domain" description="BPG-independent PGAM N-terminal" evidence="11">
    <location>
        <begin position="96"/>
        <end position="320"/>
    </location>
</feature>
<dbReference type="CDD" id="cd16010">
    <property type="entry name" value="iPGM"/>
    <property type="match status" value="1"/>
</dbReference>
<comment type="similarity">
    <text evidence="4">Belongs to the BPG-independent phosphoglycerate mutase family.</text>
</comment>
<evidence type="ECO:0000256" key="4">
    <source>
        <dbReference type="ARBA" id="ARBA00008819"/>
    </source>
</evidence>
<dbReference type="NCBIfam" id="TIGR01307">
    <property type="entry name" value="pgm_bpd_ind"/>
    <property type="match status" value="1"/>
</dbReference>
<keyword evidence="8" id="KW-0413">Isomerase</keyword>
<evidence type="ECO:0000313" key="12">
    <source>
        <dbReference type="EMBL" id="MBK1632745.1"/>
    </source>
</evidence>
<comment type="cofactor">
    <cofactor evidence="2">
        <name>Mn(2+)</name>
        <dbReference type="ChEBI" id="CHEBI:29035"/>
    </cofactor>
</comment>
<evidence type="ECO:0000256" key="8">
    <source>
        <dbReference type="ARBA" id="ARBA00023235"/>
    </source>
</evidence>
<dbReference type="PANTHER" id="PTHR31637">
    <property type="entry name" value="2,3-BISPHOSPHOGLYCERATE-INDEPENDENT PHOSPHOGLYCERATE MUTASE"/>
    <property type="match status" value="1"/>
</dbReference>
<accession>A0ABS1CLE1</accession>
<dbReference type="InterPro" id="IPR017850">
    <property type="entry name" value="Alkaline_phosphatase_core_sf"/>
</dbReference>
<evidence type="ECO:0000256" key="9">
    <source>
        <dbReference type="NCBIfam" id="TIGR01307"/>
    </source>
</evidence>
<dbReference type="RefSeq" id="WP_200240534.1">
    <property type="nucleotide sequence ID" value="NZ_NRRV01000056.1"/>
</dbReference>
<evidence type="ECO:0000256" key="2">
    <source>
        <dbReference type="ARBA" id="ARBA00001936"/>
    </source>
</evidence>
<feature type="domain" description="Metalloenzyme" evidence="10">
    <location>
        <begin position="18"/>
        <end position="539"/>
    </location>
</feature>
<evidence type="ECO:0000256" key="5">
    <source>
        <dbReference type="ARBA" id="ARBA00022723"/>
    </source>
</evidence>
<keyword evidence="6" id="KW-0324">Glycolysis</keyword>
<evidence type="ECO:0000256" key="3">
    <source>
        <dbReference type="ARBA" id="ARBA00004798"/>
    </source>
</evidence>
<evidence type="ECO:0000259" key="11">
    <source>
        <dbReference type="Pfam" id="PF06415"/>
    </source>
</evidence>
<dbReference type="SUPFAM" id="SSF53649">
    <property type="entry name" value="Alkaline phosphatase-like"/>
    <property type="match status" value="1"/>
</dbReference>
<sequence length="560" mass="59829">MSTELGLWQERYTPPAGPVVLVIMDGIGLAPPNDGNAVSQADIPTLRRLWRENASLQLAAHGTAVGLPTDKDMGNSEVGHTILGAGRVLPQGASLVQKAIADGTLFGGATWQQVVDKCTGSEAGTLHLIGLLSDGNVHSHIDHLFALLRQADAAGIARVRVHPLLDGRDVEPHSALRYLDRLETLLAELSSGADRDYRIASGGGRMRTTMDRYWERPDVVEAGWNAHVHGVGLQVPSARAAVERAYANKVASDQQIPPFVVADAAGTPVGAIEDGDAVLLFNFRGDRAIELSAAFEHEHFDFFERGRRPDVLFVGMLQYDGDLGLPRHCLLVPPAIGNTMVELLSDAGVPSYHVAESSKFGHVTYYLFGMRSRPFARAKVHEVSSGGLEPDEHPEMKAAEVADDVIAAVDSGEYRFIVVNFANGDMVGHTGSLPAAVKAVEAVDAAITRIHDAVRSSAGVLVVTADHGNAEEMLQWSAKSAAFKQDADGNPIAKTSHTLNLVPFVIVDERQPPGYAVRRDLARPGLANIASTVLNLLGYAAPAQYDPSLIRPAPEQTDAG</sequence>
<keyword evidence="7" id="KW-0464">Manganese</keyword>
<gene>
    <name evidence="12" type="ORF">CKO31_18740</name>
</gene>
<comment type="pathway">
    <text evidence="3">Carbohydrate degradation; glycolysis; pyruvate from D-glyceraldehyde 3-phosphate: step 3/5.</text>
</comment>
<dbReference type="InterPro" id="IPR011258">
    <property type="entry name" value="BPG-indep_PGM_N"/>
</dbReference>
<evidence type="ECO:0000256" key="7">
    <source>
        <dbReference type="ARBA" id="ARBA00023211"/>
    </source>
</evidence>
<dbReference type="InterPro" id="IPR036646">
    <property type="entry name" value="PGAM_B_sf"/>
</dbReference>
<evidence type="ECO:0000256" key="1">
    <source>
        <dbReference type="ARBA" id="ARBA00000370"/>
    </source>
</evidence>
<proteinExistence type="inferred from homology"/>
<dbReference type="Proteomes" id="UP000748752">
    <property type="component" value="Unassembled WGS sequence"/>
</dbReference>
<organism evidence="12 13">
    <name type="scientific">Thiohalocapsa halophila</name>
    <dbReference type="NCBI Taxonomy" id="69359"/>
    <lineage>
        <taxon>Bacteria</taxon>
        <taxon>Pseudomonadati</taxon>
        <taxon>Pseudomonadota</taxon>
        <taxon>Gammaproteobacteria</taxon>
        <taxon>Chromatiales</taxon>
        <taxon>Chromatiaceae</taxon>
        <taxon>Thiohalocapsa</taxon>
    </lineage>
</organism>
<evidence type="ECO:0000259" key="10">
    <source>
        <dbReference type="Pfam" id="PF01676"/>
    </source>
</evidence>
<evidence type="ECO:0000256" key="6">
    <source>
        <dbReference type="ARBA" id="ARBA00023152"/>
    </source>
</evidence>
<dbReference type="InterPro" id="IPR006124">
    <property type="entry name" value="Metalloenzyme"/>
</dbReference>
<dbReference type="InterPro" id="IPR005995">
    <property type="entry name" value="Pgm_bpd_ind"/>
</dbReference>
<dbReference type="EC" id="5.4.2.12" evidence="9"/>
<name>A0ABS1CLE1_9GAMM</name>
<keyword evidence="13" id="KW-1185">Reference proteome</keyword>
<reference evidence="12 13" key="1">
    <citation type="journal article" date="2020" name="Microorganisms">
        <title>Osmotic Adaptation and Compatible Solute Biosynthesis of Phototrophic Bacteria as Revealed from Genome Analyses.</title>
        <authorList>
            <person name="Imhoff J.F."/>
            <person name="Rahn T."/>
            <person name="Kunzel S."/>
            <person name="Keller A."/>
            <person name="Neulinger S.C."/>
        </authorList>
    </citation>
    <scope>NUCLEOTIDE SEQUENCE [LARGE SCALE GENOMIC DNA]</scope>
    <source>
        <strain evidence="12 13">DSM 6210</strain>
    </source>
</reference>
<dbReference type="Pfam" id="PF01676">
    <property type="entry name" value="Metalloenzyme"/>
    <property type="match status" value="1"/>
</dbReference>
<dbReference type="PIRSF" id="PIRSF001492">
    <property type="entry name" value="IPGAM"/>
    <property type="match status" value="1"/>
</dbReference>
<comment type="caution">
    <text evidence="12">The sequence shown here is derived from an EMBL/GenBank/DDBJ whole genome shotgun (WGS) entry which is preliminary data.</text>
</comment>
<evidence type="ECO:0000313" key="13">
    <source>
        <dbReference type="Proteomes" id="UP000748752"/>
    </source>
</evidence>
<keyword evidence="5" id="KW-0479">Metal-binding</keyword>